<name>M2T3X4_COCSN</name>
<dbReference type="GeneID" id="19140508"/>
<accession>M2T3X4</accession>
<dbReference type="OrthoDB" id="3501153at2759"/>
<dbReference type="AlphaFoldDB" id="M2T3X4"/>
<organism evidence="1 2">
    <name type="scientific">Cochliobolus sativus (strain ND90Pr / ATCC 201652)</name>
    <name type="common">Common root rot and spot blotch fungus</name>
    <name type="synonym">Bipolaris sorokiniana</name>
    <dbReference type="NCBI Taxonomy" id="665912"/>
    <lineage>
        <taxon>Eukaryota</taxon>
        <taxon>Fungi</taxon>
        <taxon>Dikarya</taxon>
        <taxon>Ascomycota</taxon>
        <taxon>Pezizomycotina</taxon>
        <taxon>Dothideomycetes</taxon>
        <taxon>Pleosporomycetidae</taxon>
        <taxon>Pleosporales</taxon>
        <taxon>Pleosporineae</taxon>
        <taxon>Pleosporaceae</taxon>
        <taxon>Bipolaris</taxon>
    </lineage>
</organism>
<dbReference type="EMBL" id="KB445644">
    <property type="protein sequence ID" value="EMD63956.1"/>
    <property type="molecule type" value="Genomic_DNA"/>
</dbReference>
<feature type="non-terminal residue" evidence="1">
    <location>
        <position position="1"/>
    </location>
</feature>
<reference evidence="1 2" key="1">
    <citation type="journal article" date="2012" name="PLoS Pathog.">
        <title>Diverse lifestyles and strategies of plant pathogenesis encoded in the genomes of eighteen Dothideomycetes fungi.</title>
        <authorList>
            <person name="Ohm R.A."/>
            <person name="Feau N."/>
            <person name="Henrissat B."/>
            <person name="Schoch C.L."/>
            <person name="Horwitz B.A."/>
            <person name="Barry K.W."/>
            <person name="Condon B.J."/>
            <person name="Copeland A.C."/>
            <person name="Dhillon B."/>
            <person name="Glaser F."/>
            <person name="Hesse C.N."/>
            <person name="Kosti I."/>
            <person name="LaButti K."/>
            <person name="Lindquist E.A."/>
            <person name="Lucas S."/>
            <person name="Salamov A.A."/>
            <person name="Bradshaw R.E."/>
            <person name="Ciuffetti L."/>
            <person name="Hamelin R.C."/>
            <person name="Kema G.H.J."/>
            <person name="Lawrence C."/>
            <person name="Scott J.A."/>
            <person name="Spatafora J.W."/>
            <person name="Turgeon B.G."/>
            <person name="de Wit P.J.G.M."/>
            <person name="Zhong S."/>
            <person name="Goodwin S.B."/>
            <person name="Grigoriev I.V."/>
        </authorList>
    </citation>
    <scope>NUCLEOTIDE SEQUENCE [LARGE SCALE GENOMIC DNA]</scope>
    <source>
        <strain evidence="2">ND90Pr / ATCC 201652</strain>
    </source>
</reference>
<proteinExistence type="predicted"/>
<dbReference type="KEGG" id="bsc:COCSADRAFT_73949"/>
<feature type="non-terminal residue" evidence="1">
    <location>
        <position position="110"/>
    </location>
</feature>
<keyword evidence="2" id="KW-1185">Reference proteome</keyword>
<dbReference type="RefSeq" id="XP_007700923.1">
    <property type="nucleotide sequence ID" value="XM_007702733.1"/>
</dbReference>
<gene>
    <name evidence="1" type="ORF">COCSADRAFT_73949</name>
</gene>
<dbReference type="HOGENOM" id="CLU_2176953_0_0_1"/>
<sequence length="110" mass="12305">CSCGLSAEDALARNCTFDPYAMVWVPSSSLDNELFQFFYSMEGTSNAIPINSSFHTFPHPNQQLSIHEVSLLAKPVHMSAVHAGDEGGFVTTTIDWRLTHRLYVLMKNVR</sequence>
<evidence type="ECO:0000313" key="1">
    <source>
        <dbReference type="EMBL" id="EMD63956.1"/>
    </source>
</evidence>
<dbReference type="Proteomes" id="UP000016934">
    <property type="component" value="Unassembled WGS sequence"/>
</dbReference>
<reference evidence="2" key="2">
    <citation type="journal article" date="2013" name="PLoS Genet.">
        <title>Comparative genome structure, secondary metabolite, and effector coding capacity across Cochliobolus pathogens.</title>
        <authorList>
            <person name="Condon B.J."/>
            <person name="Leng Y."/>
            <person name="Wu D."/>
            <person name="Bushley K.E."/>
            <person name="Ohm R.A."/>
            <person name="Otillar R."/>
            <person name="Martin J."/>
            <person name="Schackwitz W."/>
            <person name="Grimwood J."/>
            <person name="MohdZainudin N."/>
            <person name="Xue C."/>
            <person name="Wang R."/>
            <person name="Manning V.A."/>
            <person name="Dhillon B."/>
            <person name="Tu Z.J."/>
            <person name="Steffenson B.J."/>
            <person name="Salamov A."/>
            <person name="Sun H."/>
            <person name="Lowry S."/>
            <person name="LaButti K."/>
            <person name="Han J."/>
            <person name="Copeland A."/>
            <person name="Lindquist E."/>
            <person name="Barry K."/>
            <person name="Schmutz J."/>
            <person name="Baker S.E."/>
            <person name="Ciuffetti L.M."/>
            <person name="Grigoriev I.V."/>
            <person name="Zhong S."/>
            <person name="Turgeon B.G."/>
        </authorList>
    </citation>
    <scope>NUCLEOTIDE SEQUENCE [LARGE SCALE GENOMIC DNA]</scope>
    <source>
        <strain evidence="2">ND90Pr / ATCC 201652</strain>
    </source>
</reference>
<evidence type="ECO:0000313" key="2">
    <source>
        <dbReference type="Proteomes" id="UP000016934"/>
    </source>
</evidence>
<protein>
    <submittedName>
        <fullName evidence="1">Uncharacterized protein</fullName>
    </submittedName>
</protein>